<dbReference type="FunCoup" id="H2Y9V8">
    <property type="interactions" value="3"/>
</dbReference>
<feature type="binding site" evidence="8">
    <location>
        <begin position="357"/>
        <end position="361"/>
    </location>
    <ligand>
        <name>AMP</name>
        <dbReference type="ChEBI" id="CHEBI:456215"/>
    </ligand>
</feature>
<proteinExistence type="inferred from homology"/>
<dbReference type="InterPro" id="IPR002073">
    <property type="entry name" value="PDEase_catalytic_dom"/>
</dbReference>
<dbReference type="InterPro" id="IPR036971">
    <property type="entry name" value="PDEase_catalytic_dom_sf"/>
</dbReference>
<dbReference type="OMA" id="DAVQTHR"/>
<dbReference type="EC" id="3.1.4.-" evidence="10"/>
<name>H2Y9V8_CIOSA</name>
<keyword evidence="3 9" id="KW-0479">Metal-binding</keyword>
<dbReference type="eggNOG" id="KOG3689">
    <property type="taxonomic scope" value="Eukaryota"/>
</dbReference>
<evidence type="ECO:0000313" key="13">
    <source>
        <dbReference type="Ensembl" id="ENSCSAVP00000002106.1"/>
    </source>
</evidence>
<evidence type="ECO:0000313" key="14">
    <source>
        <dbReference type="Proteomes" id="UP000007875"/>
    </source>
</evidence>
<feature type="binding site" evidence="8">
    <location>
        <position position="595"/>
    </location>
    <ligand>
        <name>AMP</name>
        <dbReference type="ChEBI" id="CHEBI:456215"/>
    </ligand>
</feature>
<feature type="active site" description="Proton donor" evidence="7">
    <location>
        <position position="357"/>
    </location>
</feature>
<dbReference type="Gene3D" id="1.10.1300.10">
    <property type="entry name" value="3'5'-cyclic nucleotide phosphodiesterase, catalytic domain"/>
    <property type="match status" value="1"/>
</dbReference>
<evidence type="ECO:0000256" key="5">
    <source>
        <dbReference type="ARBA" id="ARBA00023149"/>
    </source>
</evidence>
<organism evidence="13 14">
    <name type="scientific">Ciona savignyi</name>
    <name type="common">Pacific transparent sea squirt</name>
    <dbReference type="NCBI Taxonomy" id="51511"/>
    <lineage>
        <taxon>Eukaryota</taxon>
        <taxon>Metazoa</taxon>
        <taxon>Chordata</taxon>
        <taxon>Tunicata</taxon>
        <taxon>Ascidiacea</taxon>
        <taxon>Phlebobranchia</taxon>
        <taxon>Cionidae</taxon>
        <taxon>Ciona</taxon>
    </lineage>
</organism>
<dbReference type="GO" id="GO:0006198">
    <property type="term" value="P:cAMP catabolic process"/>
    <property type="evidence" value="ECO:0007669"/>
    <property type="project" value="UniProtKB-UniPathway"/>
</dbReference>
<evidence type="ECO:0000256" key="6">
    <source>
        <dbReference type="ARBA" id="ARBA00033681"/>
    </source>
</evidence>
<feature type="domain" description="PDEase" evidence="12">
    <location>
        <begin position="281"/>
        <end position="636"/>
    </location>
</feature>
<dbReference type="PRINTS" id="PR00387">
    <property type="entry name" value="PDIESTERASE1"/>
</dbReference>
<feature type="binding site" evidence="9">
    <location>
        <position position="398"/>
    </location>
    <ligand>
        <name>Zn(2+)</name>
        <dbReference type="ChEBI" id="CHEBI:29105"/>
        <label>2</label>
    </ligand>
</feature>
<dbReference type="AlphaFoldDB" id="H2Y9V8"/>
<accession>H2Y9V8</accession>
<dbReference type="InterPro" id="IPR040844">
    <property type="entry name" value="PDE4_UCR"/>
</dbReference>
<keyword evidence="5" id="KW-0114">cAMP</keyword>
<protein>
    <recommendedName>
        <fullName evidence="10">Phosphodiesterase</fullName>
        <ecNumber evidence="10">3.1.4.-</ecNumber>
    </recommendedName>
</protein>
<evidence type="ECO:0000256" key="10">
    <source>
        <dbReference type="RuleBase" id="RU363067"/>
    </source>
</evidence>
<comment type="cofactor">
    <cofactor evidence="10">
        <name>a divalent metal cation</name>
        <dbReference type="ChEBI" id="CHEBI:60240"/>
    </cofactor>
    <text evidence="10">Binds 2 divalent metal cations per subunit. Site 1 may preferentially bind zinc ions, while site 2 has a preference for magnesium and/or manganese ions.</text>
</comment>
<feature type="binding site" evidence="9">
    <location>
        <position position="398"/>
    </location>
    <ligand>
        <name>Zn(2+)</name>
        <dbReference type="ChEBI" id="CHEBI:29105"/>
        <label>1</label>
    </ligand>
</feature>
<comment type="catalytic activity">
    <reaction evidence="6">
        <text>3',5'-cyclic AMP + H2O = AMP + H(+)</text>
        <dbReference type="Rhea" id="RHEA:25277"/>
        <dbReference type="ChEBI" id="CHEBI:15377"/>
        <dbReference type="ChEBI" id="CHEBI:15378"/>
        <dbReference type="ChEBI" id="CHEBI:58165"/>
        <dbReference type="ChEBI" id="CHEBI:456215"/>
        <dbReference type="EC" id="3.1.4.53"/>
    </reaction>
    <physiologicalReaction direction="left-to-right" evidence="6">
        <dbReference type="Rhea" id="RHEA:25278"/>
    </physiologicalReaction>
</comment>
<evidence type="ECO:0000259" key="12">
    <source>
        <dbReference type="PROSITE" id="PS51845"/>
    </source>
</evidence>
<feature type="compositionally biased region" description="Basic and acidic residues" evidence="11">
    <location>
        <begin position="230"/>
        <end position="239"/>
    </location>
</feature>
<reference evidence="13" key="3">
    <citation type="submission" date="2025-09" db="UniProtKB">
        <authorList>
            <consortium name="Ensembl"/>
        </authorList>
    </citation>
    <scope>IDENTIFICATION</scope>
</reference>
<dbReference type="PANTHER" id="PTHR11347">
    <property type="entry name" value="CYCLIC NUCLEOTIDE PHOSPHODIESTERASE"/>
    <property type="match status" value="1"/>
</dbReference>
<dbReference type="Ensembl" id="ENSCSAVT00000002143.1">
    <property type="protein sequence ID" value="ENSCSAVP00000002106.1"/>
    <property type="gene ID" value="ENSCSAVG00000001240.1"/>
</dbReference>
<comment type="similarity">
    <text evidence="2">Belongs to the cyclic nucleotide phosphodiesterase family. PDE4 subfamily.</text>
</comment>
<feature type="binding site" evidence="9">
    <location>
        <position position="397"/>
    </location>
    <ligand>
        <name>Zn(2+)</name>
        <dbReference type="ChEBI" id="CHEBI:29105"/>
        <label>1</label>
    </ligand>
</feature>
<evidence type="ECO:0000256" key="7">
    <source>
        <dbReference type="PIRSR" id="PIRSR623088-1"/>
    </source>
</evidence>
<dbReference type="InterPro" id="IPR023088">
    <property type="entry name" value="PDEase"/>
</dbReference>
<dbReference type="InParanoid" id="H2Y9V8"/>
<dbReference type="InterPro" id="IPR023174">
    <property type="entry name" value="PDEase_CS"/>
</dbReference>
<dbReference type="GO" id="GO:0046872">
    <property type="term" value="F:metal ion binding"/>
    <property type="evidence" value="ECO:0007669"/>
    <property type="project" value="UniProtKB-KW"/>
</dbReference>
<dbReference type="PROSITE" id="PS00126">
    <property type="entry name" value="PDEASE_I_1"/>
    <property type="match status" value="1"/>
</dbReference>
<dbReference type="SUPFAM" id="SSF109604">
    <property type="entry name" value="HD-domain/PDEase-like"/>
    <property type="match status" value="1"/>
</dbReference>
<dbReference type="GO" id="GO:0004115">
    <property type="term" value="F:3',5'-cyclic-AMP phosphodiesterase activity"/>
    <property type="evidence" value="ECO:0007669"/>
    <property type="project" value="UniProtKB-EC"/>
</dbReference>
<reference evidence="13" key="2">
    <citation type="submission" date="2025-08" db="UniProtKB">
        <authorList>
            <consortium name="Ensembl"/>
        </authorList>
    </citation>
    <scope>IDENTIFICATION</scope>
</reference>
<dbReference type="PROSITE" id="PS51845">
    <property type="entry name" value="PDEASE_I_2"/>
    <property type="match status" value="1"/>
</dbReference>
<feature type="binding site" evidence="8">
    <location>
        <position position="398"/>
    </location>
    <ligand>
        <name>AMP</name>
        <dbReference type="ChEBI" id="CHEBI:456215"/>
    </ligand>
</feature>
<feature type="binding site" evidence="9">
    <location>
        <position position="361"/>
    </location>
    <ligand>
        <name>Zn(2+)</name>
        <dbReference type="ChEBI" id="CHEBI:29105"/>
        <label>1</label>
    </ligand>
</feature>
<evidence type="ECO:0000256" key="3">
    <source>
        <dbReference type="ARBA" id="ARBA00022723"/>
    </source>
</evidence>
<dbReference type="Pfam" id="PF00233">
    <property type="entry name" value="PDEase_I"/>
    <property type="match status" value="2"/>
</dbReference>
<evidence type="ECO:0000256" key="8">
    <source>
        <dbReference type="PIRSR" id="PIRSR623088-2"/>
    </source>
</evidence>
<dbReference type="GeneTree" id="ENSGT00940000155190"/>
<dbReference type="Pfam" id="PF18100">
    <property type="entry name" value="PDE4_UCR"/>
    <property type="match status" value="1"/>
</dbReference>
<feature type="binding site" evidence="9">
    <location>
        <position position="544"/>
    </location>
    <ligand>
        <name>Zn(2+)</name>
        <dbReference type="ChEBI" id="CHEBI:29105"/>
        <label>1</label>
    </ligand>
</feature>
<feature type="region of interest" description="Disordered" evidence="11">
    <location>
        <begin position="1"/>
        <end position="29"/>
    </location>
</feature>
<comment type="pathway">
    <text evidence="1">Purine metabolism; 3',5'-cyclic AMP degradation; AMP from 3',5'-cyclic AMP: step 1/1.</text>
</comment>
<dbReference type="STRING" id="51511.ENSCSAVP00000002106"/>
<feature type="compositionally biased region" description="Polar residues" evidence="11">
    <location>
        <begin position="8"/>
        <end position="18"/>
    </location>
</feature>
<keyword evidence="4 10" id="KW-0378">Hydrolase</keyword>
<evidence type="ECO:0000256" key="4">
    <source>
        <dbReference type="ARBA" id="ARBA00022801"/>
    </source>
</evidence>
<keyword evidence="14" id="KW-1185">Reference proteome</keyword>
<feature type="region of interest" description="Disordered" evidence="11">
    <location>
        <begin position="221"/>
        <end position="244"/>
    </location>
</feature>
<evidence type="ECO:0000256" key="1">
    <source>
        <dbReference type="ARBA" id="ARBA00004703"/>
    </source>
</evidence>
<sequence>SFDVENGIASSRSPTDPQASPGMILHSASLAPAKRRESFLYRSDNEFDQSSPKIGSRNSSVVSDAHGVEDLIVTPFAQVLASLRRVRNDFIVLTNIHPPNNVQLLTHRSPTGHGKMSTNSSPTIPINAQGNVVPGTEEFIQRATNTIEELDWCLEQLDAVQTHRSVSEMASNKHYKSTKSNVSIKRYFKRMLNKELNQLSGMSKSGNQVSEFISSTYMDNQNEVMSPSHDPSEDKEKRPASPNCGLMSKSFNKSHLNPTGKIMGNVTDTISKWHKLPKFGVVIGNEDALAKELEGIDMWGGIDLFKIADISNNRPLTSVMYTICKKRDMFVKFKLSPVKFLTYMMTLEDHYREVPYHNSLHAADVVQSVHVLLSSAALDSVFTDLEILSALIASAMHDVDHPGLSNQYHCSNSTELAIMYNDASVLENHHLAVGFKLMQQNHCDMFEHFTQKQWQSLRKMSIDMVGVLSGGLWEESLPSGLCGVLESPLGFFQVLATDMSKHMQLLANLKTMVETKKVAASGVLMLDNYTDRIQVLQNMVHCADLSNSAKPIELYKKWVSVIIDEYWMQGDVERQAGLEISPMCDRHNTSIERSQVMFIDFVVHPLLETWADLVNPYAQEIINELSDNREYYASLI</sequence>
<evidence type="ECO:0000256" key="2">
    <source>
        <dbReference type="ARBA" id="ARBA00009517"/>
    </source>
</evidence>
<dbReference type="GO" id="GO:0007165">
    <property type="term" value="P:signal transduction"/>
    <property type="evidence" value="ECO:0007669"/>
    <property type="project" value="InterPro"/>
</dbReference>
<feature type="binding site" evidence="8">
    <location>
        <position position="544"/>
    </location>
    <ligand>
        <name>AMP</name>
        <dbReference type="ChEBI" id="CHEBI:456215"/>
    </ligand>
</feature>
<dbReference type="Proteomes" id="UP000007875">
    <property type="component" value="Unassembled WGS sequence"/>
</dbReference>
<evidence type="ECO:0000256" key="9">
    <source>
        <dbReference type="PIRSR" id="PIRSR623088-3"/>
    </source>
</evidence>
<evidence type="ECO:0000256" key="11">
    <source>
        <dbReference type="SAM" id="MobiDB-lite"/>
    </source>
</evidence>
<reference evidence="14" key="1">
    <citation type="submission" date="2003-08" db="EMBL/GenBank/DDBJ databases">
        <authorList>
            <person name="Birren B."/>
            <person name="Nusbaum C."/>
            <person name="Abebe A."/>
            <person name="Abouelleil A."/>
            <person name="Adekoya E."/>
            <person name="Ait-zahra M."/>
            <person name="Allen N."/>
            <person name="Allen T."/>
            <person name="An P."/>
            <person name="Anderson M."/>
            <person name="Anderson S."/>
            <person name="Arachchi H."/>
            <person name="Armbruster J."/>
            <person name="Bachantsang P."/>
            <person name="Baldwin J."/>
            <person name="Barry A."/>
            <person name="Bayul T."/>
            <person name="Blitshsteyn B."/>
            <person name="Bloom T."/>
            <person name="Blye J."/>
            <person name="Boguslavskiy L."/>
            <person name="Borowsky M."/>
            <person name="Boukhgalter B."/>
            <person name="Brunache A."/>
            <person name="Butler J."/>
            <person name="Calixte N."/>
            <person name="Calvo S."/>
            <person name="Camarata J."/>
            <person name="Campo K."/>
            <person name="Chang J."/>
            <person name="Cheshatsang Y."/>
            <person name="Citroen M."/>
            <person name="Collymore A."/>
            <person name="Considine T."/>
            <person name="Cook A."/>
            <person name="Cooke P."/>
            <person name="Corum B."/>
            <person name="Cuomo C."/>
            <person name="David R."/>
            <person name="Dawoe T."/>
            <person name="Degray S."/>
            <person name="Dodge S."/>
            <person name="Dooley K."/>
            <person name="Dorje P."/>
            <person name="Dorjee K."/>
            <person name="Dorris L."/>
            <person name="Duffey N."/>
            <person name="Dupes A."/>
            <person name="Elkins T."/>
            <person name="Engels R."/>
            <person name="Erickson J."/>
            <person name="Farina A."/>
            <person name="Faro S."/>
            <person name="Ferreira P."/>
            <person name="Fischer H."/>
            <person name="Fitzgerald M."/>
            <person name="Foley K."/>
            <person name="Gage D."/>
            <person name="Galagan J."/>
            <person name="Gearin G."/>
            <person name="Gnerre S."/>
            <person name="Gnirke A."/>
            <person name="Goyette A."/>
            <person name="Graham J."/>
            <person name="Grandbois E."/>
            <person name="Gyaltsen K."/>
            <person name="Hafez N."/>
            <person name="Hagopian D."/>
            <person name="Hagos B."/>
            <person name="Hall J."/>
            <person name="Hatcher B."/>
            <person name="Heller A."/>
            <person name="Higgins H."/>
            <person name="Honan T."/>
            <person name="Horn A."/>
            <person name="Houde N."/>
            <person name="Hughes L."/>
            <person name="Hulme W."/>
            <person name="Husby E."/>
            <person name="Iliev I."/>
            <person name="Jaffe D."/>
            <person name="Jones C."/>
            <person name="Kamal M."/>
            <person name="Kamat A."/>
            <person name="Kamvysselis M."/>
            <person name="Karlsson E."/>
            <person name="Kells C."/>
            <person name="Kieu A."/>
            <person name="Kisner P."/>
            <person name="Kodira C."/>
            <person name="Kulbokas E."/>
            <person name="Labutti K."/>
            <person name="Lama D."/>
            <person name="Landers T."/>
            <person name="Leger J."/>
            <person name="Levine S."/>
            <person name="Lewis D."/>
            <person name="Lewis T."/>
            <person name="Lindblad-toh K."/>
            <person name="Liu X."/>
            <person name="Lokyitsang T."/>
            <person name="Lokyitsang Y."/>
            <person name="Lucien O."/>
            <person name="Lui A."/>
            <person name="Ma L.J."/>
            <person name="Mabbitt R."/>
            <person name="Macdonald J."/>
            <person name="Maclean C."/>
            <person name="Major J."/>
            <person name="Manning J."/>
            <person name="Marabella R."/>
            <person name="Maru K."/>
            <person name="Matthews C."/>
            <person name="Mauceli E."/>
            <person name="Mccarthy M."/>
            <person name="Mcdonough S."/>
            <person name="Mcghee T."/>
            <person name="Meldrim J."/>
            <person name="Meneus L."/>
            <person name="Mesirov J."/>
            <person name="Mihalev A."/>
            <person name="Mihova T."/>
            <person name="Mikkelsen T."/>
            <person name="Mlenga V."/>
            <person name="Moru K."/>
            <person name="Mozes J."/>
            <person name="Mulrain L."/>
            <person name="Munson G."/>
            <person name="Naylor J."/>
            <person name="Newes C."/>
            <person name="Nguyen C."/>
            <person name="Nguyen N."/>
            <person name="Nguyen T."/>
            <person name="Nicol R."/>
            <person name="Nielsen C."/>
            <person name="Nizzari M."/>
            <person name="Norbu C."/>
            <person name="Norbu N."/>
            <person name="O'donnell P."/>
            <person name="Okoawo O."/>
            <person name="O'leary S."/>
            <person name="Omotosho B."/>
            <person name="O'neill K."/>
            <person name="Osman S."/>
            <person name="Parker S."/>
            <person name="Perrin D."/>
            <person name="Phunkhang P."/>
            <person name="Piqani B."/>
            <person name="Purcell S."/>
            <person name="Rachupka T."/>
            <person name="Ramasamy U."/>
            <person name="Rameau R."/>
            <person name="Ray V."/>
            <person name="Raymond C."/>
            <person name="Retta R."/>
            <person name="Richardson S."/>
            <person name="Rise C."/>
            <person name="Rodriguez J."/>
            <person name="Rogers J."/>
            <person name="Rogov P."/>
            <person name="Rutman M."/>
            <person name="Schupbach R."/>
            <person name="Seaman C."/>
            <person name="Settipalli S."/>
            <person name="Sharpe T."/>
            <person name="Sheridan J."/>
            <person name="Sherpa N."/>
            <person name="Shi J."/>
            <person name="Smirnov S."/>
            <person name="Smith C."/>
            <person name="Sougnez C."/>
            <person name="Spencer B."/>
            <person name="Stalker J."/>
            <person name="Stange-thomann N."/>
            <person name="Stavropoulos S."/>
            <person name="Stetson K."/>
            <person name="Stone C."/>
            <person name="Stone S."/>
            <person name="Stubbs M."/>
            <person name="Talamas J."/>
            <person name="Tchuinga P."/>
            <person name="Tenzing P."/>
            <person name="Tesfaye S."/>
            <person name="Theodore J."/>
            <person name="Thoulutsang Y."/>
            <person name="Topham K."/>
            <person name="Towey S."/>
            <person name="Tsamla T."/>
            <person name="Tsomo N."/>
            <person name="Vallee D."/>
            <person name="Vassiliev H."/>
            <person name="Venkataraman V."/>
            <person name="Vinson J."/>
            <person name="Vo A."/>
            <person name="Wade C."/>
            <person name="Wang S."/>
            <person name="Wangchuk T."/>
            <person name="Wangdi T."/>
            <person name="Whittaker C."/>
            <person name="Wilkinson J."/>
            <person name="Wu Y."/>
            <person name="Wyman D."/>
            <person name="Yadav S."/>
            <person name="Yang S."/>
            <person name="Yang X."/>
            <person name="Yeager S."/>
            <person name="Yee E."/>
            <person name="Young G."/>
            <person name="Zainoun J."/>
            <person name="Zembeck L."/>
            <person name="Zimmer A."/>
            <person name="Zody M."/>
            <person name="Lander E."/>
        </authorList>
    </citation>
    <scope>NUCLEOTIDE SEQUENCE [LARGE SCALE GENOMIC DNA]</scope>
</reference>
<dbReference type="UniPathway" id="UPA00762">
    <property type="reaction ID" value="UER00747"/>
</dbReference>